<reference evidence="2 3" key="1">
    <citation type="submission" date="2024-03" db="EMBL/GenBank/DDBJ databases">
        <title>Novel Streptomyces species of biotechnological and ecological value are a feature of Machair soil.</title>
        <authorList>
            <person name="Prole J.R."/>
            <person name="Goodfellow M."/>
            <person name="Allenby N."/>
            <person name="Ward A.C."/>
        </authorList>
    </citation>
    <scope>NUCLEOTIDE SEQUENCE [LARGE SCALE GENOMIC DNA]</scope>
    <source>
        <strain evidence="2 3">MS1.HAVA.3</strain>
    </source>
</reference>
<feature type="domain" description="DUF2087" evidence="1">
    <location>
        <begin position="2"/>
        <end position="69"/>
    </location>
</feature>
<protein>
    <submittedName>
        <fullName evidence="2">DUF2087 domain-containing protein</fullName>
    </submittedName>
</protein>
<dbReference type="EMBL" id="JBBKAM010000002">
    <property type="protein sequence ID" value="MEJ8641225.1"/>
    <property type="molecule type" value="Genomic_DNA"/>
</dbReference>
<dbReference type="Proteomes" id="UP001382904">
    <property type="component" value="Unassembled WGS sequence"/>
</dbReference>
<name>A0ABU8U0M6_9ACTN</name>
<accession>A0ABU8U0M6</accession>
<organism evidence="2 3">
    <name type="scientific">Streptomyces caledonius</name>
    <dbReference type="NCBI Taxonomy" id="3134107"/>
    <lineage>
        <taxon>Bacteria</taxon>
        <taxon>Bacillati</taxon>
        <taxon>Actinomycetota</taxon>
        <taxon>Actinomycetes</taxon>
        <taxon>Kitasatosporales</taxon>
        <taxon>Streptomycetaceae</taxon>
        <taxon>Streptomyces</taxon>
    </lineage>
</organism>
<keyword evidence="3" id="KW-1185">Reference proteome</keyword>
<sequence length="74" mass="8525">MIAIPRRAARREQLLVHLAETLFAVDREYTEPKVNDALRTVHEDCSALRRYLITSGLLARTRDGRSYRRAAASR</sequence>
<dbReference type="Pfam" id="PF09860">
    <property type="entry name" value="DUF2087"/>
    <property type="match status" value="1"/>
</dbReference>
<gene>
    <name evidence="2" type="ORF">WKI68_06495</name>
</gene>
<evidence type="ECO:0000259" key="1">
    <source>
        <dbReference type="Pfam" id="PF09860"/>
    </source>
</evidence>
<comment type="caution">
    <text evidence="2">The sequence shown here is derived from an EMBL/GenBank/DDBJ whole genome shotgun (WGS) entry which is preliminary data.</text>
</comment>
<dbReference type="InterPro" id="IPR018656">
    <property type="entry name" value="DUF2087"/>
</dbReference>
<evidence type="ECO:0000313" key="2">
    <source>
        <dbReference type="EMBL" id="MEJ8641225.1"/>
    </source>
</evidence>
<evidence type="ECO:0000313" key="3">
    <source>
        <dbReference type="Proteomes" id="UP001382904"/>
    </source>
</evidence>
<proteinExistence type="predicted"/>